<reference evidence="1 2" key="1">
    <citation type="journal article" date="2023" name="ISME J.">
        <title>Cultivation and genomic characterization of novel and ubiquitous marine nitrite-oxidizing bacteria from the Nitrospirales.</title>
        <authorList>
            <person name="Mueller A.J."/>
            <person name="Daebeler A."/>
            <person name="Herbold C.W."/>
            <person name="Kirkegaard R.H."/>
            <person name="Daims H."/>
        </authorList>
    </citation>
    <scope>NUCLEOTIDE SEQUENCE [LARGE SCALE GENOMIC DNA]</scope>
    <source>
        <strain evidence="1 2">EB</strain>
    </source>
</reference>
<sequence length="146" mass="15985">MIKFIGIVFLLGGIFWAGYYIGQQPPEEVKRTIRTLSENVVDKTVGLEEGRLGLKQEFLEAKSRLLDGKAEILDGEYGEAAKALGESLSHLKNAVEIQGKKTSQVVIDGLVDKLNAIKQTLASGQNVSQEKIDEAQKDLDALISKE</sequence>
<gene>
    <name evidence="1" type="ORF">PPG34_15000</name>
</gene>
<protein>
    <submittedName>
        <fullName evidence="1">Uncharacterized protein</fullName>
    </submittedName>
</protein>
<dbReference type="EMBL" id="JAQOUE010000001">
    <property type="protein sequence ID" value="MDT7043662.1"/>
    <property type="molecule type" value="Genomic_DNA"/>
</dbReference>
<evidence type="ECO:0000313" key="1">
    <source>
        <dbReference type="EMBL" id="MDT7043662.1"/>
    </source>
</evidence>
<accession>A0ABU3KBW0</accession>
<dbReference type="RefSeq" id="WP_313834227.1">
    <property type="nucleotide sequence ID" value="NZ_JAQOUE010000001.1"/>
</dbReference>
<evidence type="ECO:0000313" key="2">
    <source>
        <dbReference type="Proteomes" id="UP001250932"/>
    </source>
</evidence>
<dbReference type="Proteomes" id="UP001250932">
    <property type="component" value="Unassembled WGS sequence"/>
</dbReference>
<keyword evidence="2" id="KW-1185">Reference proteome</keyword>
<proteinExistence type="predicted"/>
<organism evidence="1 2">
    <name type="scientific">Candidatus Nitronereus thalassa</name>
    <dbReference type="NCBI Taxonomy" id="3020898"/>
    <lineage>
        <taxon>Bacteria</taxon>
        <taxon>Pseudomonadati</taxon>
        <taxon>Nitrospirota</taxon>
        <taxon>Nitrospiria</taxon>
        <taxon>Nitrospirales</taxon>
        <taxon>Nitrospiraceae</taxon>
        <taxon>Candidatus Nitronereus</taxon>
    </lineage>
</organism>
<name>A0ABU3KBW0_9BACT</name>
<comment type="caution">
    <text evidence="1">The sequence shown here is derived from an EMBL/GenBank/DDBJ whole genome shotgun (WGS) entry which is preliminary data.</text>
</comment>